<dbReference type="InterPro" id="IPR005650">
    <property type="entry name" value="BlaI_family"/>
</dbReference>
<keyword evidence="4" id="KW-0804">Transcription</keyword>
<dbReference type="EMBL" id="JBHSLF010000054">
    <property type="protein sequence ID" value="MFC5345957.1"/>
    <property type="molecule type" value="Genomic_DNA"/>
</dbReference>
<dbReference type="Proteomes" id="UP001596152">
    <property type="component" value="Unassembled WGS sequence"/>
</dbReference>
<dbReference type="Pfam" id="PF03965">
    <property type="entry name" value="Penicillinase_R"/>
    <property type="match status" value="1"/>
</dbReference>
<gene>
    <name evidence="5" type="ORF">ACFPIE_18735</name>
</gene>
<evidence type="ECO:0000313" key="6">
    <source>
        <dbReference type="Proteomes" id="UP001596152"/>
    </source>
</evidence>
<evidence type="ECO:0000256" key="2">
    <source>
        <dbReference type="ARBA" id="ARBA00023015"/>
    </source>
</evidence>
<evidence type="ECO:0000256" key="4">
    <source>
        <dbReference type="ARBA" id="ARBA00023163"/>
    </source>
</evidence>
<organism evidence="5 6">
    <name type="scientific">Brevundimonas staleyi</name>
    <dbReference type="NCBI Taxonomy" id="74326"/>
    <lineage>
        <taxon>Bacteria</taxon>
        <taxon>Pseudomonadati</taxon>
        <taxon>Pseudomonadota</taxon>
        <taxon>Alphaproteobacteria</taxon>
        <taxon>Caulobacterales</taxon>
        <taxon>Caulobacteraceae</taxon>
        <taxon>Brevundimonas</taxon>
    </lineage>
</organism>
<dbReference type="InterPro" id="IPR036388">
    <property type="entry name" value="WH-like_DNA-bd_sf"/>
</dbReference>
<comment type="similarity">
    <text evidence="1">Belongs to the BlaI transcriptional regulatory family.</text>
</comment>
<dbReference type="RefSeq" id="WP_374036987.1">
    <property type="nucleotide sequence ID" value="NZ_CP169082.1"/>
</dbReference>
<protein>
    <submittedName>
        <fullName evidence="5">BlaI/MecI/CopY family transcriptional regulator</fullName>
    </submittedName>
</protein>
<name>A0ABW0FW78_9CAUL</name>
<evidence type="ECO:0000313" key="5">
    <source>
        <dbReference type="EMBL" id="MFC5345957.1"/>
    </source>
</evidence>
<keyword evidence="6" id="KW-1185">Reference proteome</keyword>
<comment type="caution">
    <text evidence="5">The sequence shown here is derived from an EMBL/GenBank/DDBJ whole genome shotgun (WGS) entry which is preliminary data.</text>
</comment>
<evidence type="ECO:0000256" key="3">
    <source>
        <dbReference type="ARBA" id="ARBA00023125"/>
    </source>
</evidence>
<accession>A0ABW0FW78</accession>
<keyword evidence="3" id="KW-0238">DNA-binding</keyword>
<dbReference type="Gene3D" id="1.10.10.10">
    <property type="entry name" value="Winged helix-like DNA-binding domain superfamily/Winged helix DNA-binding domain"/>
    <property type="match status" value="1"/>
</dbReference>
<keyword evidence="2" id="KW-0805">Transcription regulation</keyword>
<dbReference type="SUPFAM" id="SSF46785">
    <property type="entry name" value="Winged helix' DNA-binding domain"/>
    <property type="match status" value="1"/>
</dbReference>
<proteinExistence type="inferred from homology"/>
<evidence type="ECO:0000256" key="1">
    <source>
        <dbReference type="ARBA" id="ARBA00011046"/>
    </source>
</evidence>
<dbReference type="InterPro" id="IPR036390">
    <property type="entry name" value="WH_DNA-bd_sf"/>
</dbReference>
<sequence length="103" mass="11314">MTRIAVTEAESAILAALWRHGPLSFASLIEAVKADNAWGDATIKTLLGRLMRKGAVCSERDDGRQRYHPAIDRRTYVDGEIQALTDRLFAGDRAALRAFLDGA</sequence>
<dbReference type="PIRSF" id="PIRSF019455">
    <property type="entry name" value="CopR_AtkY"/>
    <property type="match status" value="1"/>
</dbReference>
<reference evidence="6" key="1">
    <citation type="journal article" date="2019" name="Int. J. Syst. Evol. Microbiol.">
        <title>The Global Catalogue of Microorganisms (GCM) 10K type strain sequencing project: providing services to taxonomists for standard genome sequencing and annotation.</title>
        <authorList>
            <consortium name="The Broad Institute Genomics Platform"/>
            <consortium name="The Broad Institute Genome Sequencing Center for Infectious Disease"/>
            <person name="Wu L."/>
            <person name="Ma J."/>
        </authorList>
    </citation>
    <scope>NUCLEOTIDE SEQUENCE [LARGE SCALE GENOMIC DNA]</scope>
    <source>
        <strain evidence="6">JCM 12125</strain>
    </source>
</reference>